<dbReference type="AlphaFoldDB" id="A0A645IH66"/>
<organism evidence="1">
    <name type="scientific">bioreactor metagenome</name>
    <dbReference type="NCBI Taxonomy" id="1076179"/>
    <lineage>
        <taxon>unclassified sequences</taxon>
        <taxon>metagenomes</taxon>
        <taxon>ecological metagenomes</taxon>
    </lineage>
</organism>
<sequence>MIVEAHAVDDAANLGQPEHPGAWIARLRPGGDGADLNETEAQAGETVDRFTVLVQTGSQTNAIGKTQSHDLDWRGCKWFAGRKHAAGEVEGGEGEFVGGFRVKRKQQRAGDVVEHRGGL</sequence>
<accession>A0A645IH66</accession>
<comment type="caution">
    <text evidence="1">The sequence shown here is derived from an EMBL/GenBank/DDBJ whole genome shotgun (WGS) entry which is preliminary data.</text>
</comment>
<protein>
    <submittedName>
        <fullName evidence="1">Uncharacterized protein</fullName>
    </submittedName>
</protein>
<gene>
    <name evidence="1" type="ORF">SDC9_197441</name>
</gene>
<reference evidence="1" key="1">
    <citation type="submission" date="2019-08" db="EMBL/GenBank/DDBJ databases">
        <authorList>
            <person name="Kucharzyk K."/>
            <person name="Murdoch R.W."/>
            <person name="Higgins S."/>
            <person name="Loffler F."/>
        </authorList>
    </citation>
    <scope>NUCLEOTIDE SEQUENCE</scope>
</reference>
<evidence type="ECO:0000313" key="1">
    <source>
        <dbReference type="EMBL" id="MPN49819.1"/>
    </source>
</evidence>
<proteinExistence type="predicted"/>
<dbReference type="EMBL" id="VSSQ01113415">
    <property type="protein sequence ID" value="MPN49819.1"/>
    <property type="molecule type" value="Genomic_DNA"/>
</dbReference>
<name>A0A645IH66_9ZZZZ</name>